<keyword evidence="3" id="KW-1185">Reference proteome</keyword>
<reference evidence="2" key="1">
    <citation type="submission" date="2021-10" db="EMBL/GenBank/DDBJ databases">
        <title>Gramella sp. ASW11-100T, isolated from marine sediment.</title>
        <authorList>
            <person name="Xia C."/>
        </authorList>
    </citation>
    <scope>NUCLEOTIDE SEQUENCE</scope>
    <source>
        <strain evidence="2">ASW11-100</strain>
    </source>
</reference>
<name>A0A9X1LL39_9FLAO</name>
<sequence length="156" mass="17128">MKSKATILLCIISVLLFNVNLLAQGNPIINLEVDTENIDENNIDETATFGQASEIKNKDFTLDVKIGDVIIWKGSATPDSGGLVRIKLFKHDEGVKLLGAGRISEQNGTGVVVGKVQEGTPGDIEKYSIKFEVRKRGSQTWTEYTIDPKLKLIPQD</sequence>
<gene>
    <name evidence="2" type="ORF">LGQ90_13485</name>
</gene>
<dbReference type="Proteomes" id="UP001139414">
    <property type="component" value="Unassembled WGS sequence"/>
</dbReference>
<accession>A0A9X1LL39</accession>
<feature type="signal peptide" evidence="1">
    <location>
        <begin position="1"/>
        <end position="23"/>
    </location>
</feature>
<evidence type="ECO:0000313" key="3">
    <source>
        <dbReference type="Proteomes" id="UP001139414"/>
    </source>
</evidence>
<dbReference type="EMBL" id="JAJBZG010000005">
    <property type="protein sequence ID" value="MCB7482280.1"/>
    <property type="molecule type" value="Genomic_DNA"/>
</dbReference>
<comment type="caution">
    <text evidence="2">The sequence shown here is derived from an EMBL/GenBank/DDBJ whole genome shotgun (WGS) entry which is preliminary data.</text>
</comment>
<keyword evidence="1" id="KW-0732">Signal</keyword>
<dbReference type="AlphaFoldDB" id="A0A9X1LL39"/>
<organism evidence="2 3">
    <name type="scientific">Christiangramia sediminis</name>
    <dbReference type="NCBI Taxonomy" id="2881336"/>
    <lineage>
        <taxon>Bacteria</taxon>
        <taxon>Pseudomonadati</taxon>
        <taxon>Bacteroidota</taxon>
        <taxon>Flavobacteriia</taxon>
        <taxon>Flavobacteriales</taxon>
        <taxon>Flavobacteriaceae</taxon>
        <taxon>Christiangramia</taxon>
    </lineage>
</organism>
<evidence type="ECO:0000313" key="2">
    <source>
        <dbReference type="EMBL" id="MCB7482280.1"/>
    </source>
</evidence>
<feature type="chain" id="PRO_5040771584" evidence="1">
    <location>
        <begin position="24"/>
        <end position="156"/>
    </location>
</feature>
<dbReference type="RefSeq" id="WP_229341749.1">
    <property type="nucleotide sequence ID" value="NZ_JAJBZG010000005.1"/>
</dbReference>
<proteinExistence type="predicted"/>
<evidence type="ECO:0000256" key="1">
    <source>
        <dbReference type="SAM" id="SignalP"/>
    </source>
</evidence>
<protein>
    <submittedName>
        <fullName evidence="2">Uncharacterized protein</fullName>
    </submittedName>
</protein>